<protein>
    <submittedName>
        <fullName evidence="1">Uncharacterized protein</fullName>
    </submittedName>
</protein>
<dbReference type="Proteomes" id="UP001431572">
    <property type="component" value="Chromosome 2"/>
</dbReference>
<dbReference type="Proteomes" id="UP000521676">
    <property type="component" value="Unassembled WGS sequence"/>
</dbReference>
<sequence>MALELVNIEDAKKPVREGGIPNRKFIAEFRKEGDAANPDGIKIFAVKKMSRNKALELFNLLRVEGDPTCFALVLTTDASGDGGYIIKG</sequence>
<organism evidence="1 3">
    <name type="scientific">Candidatus Chlorohelix allophototropha</name>
    <dbReference type="NCBI Taxonomy" id="3003348"/>
    <lineage>
        <taxon>Bacteria</taxon>
        <taxon>Bacillati</taxon>
        <taxon>Chloroflexota</taxon>
        <taxon>Chloroflexia</taxon>
        <taxon>Candidatus Chloroheliales</taxon>
        <taxon>Candidatus Chloroheliaceae</taxon>
        <taxon>Candidatus Chlorohelix</taxon>
    </lineage>
</organism>
<evidence type="ECO:0000313" key="3">
    <source>
        <dbReference type="Proteomes" id="UP000521676"/>
    </source>
</evidence>
<dbReference type="RefSeq" id="WP_341470607.1">
    <property type="nucleotide sequence ID" value="NZ_CP128400.1"/>
</dbReference>
<accession>A0A8T7M9D9</accession>
<evidence type="ECO:0000313" key="2">
    <source>
        <dbReference type="EMBL" id="WJW68702.1"/>
    </source>
</evidence>
<dbReference type="AlphaFoldDB" id="A0A8T7M9D9"/>
<evidence type="ECO:0000313" key="4">
    <source>
        <dbReference type="Proteomes" id="UP001431572"/>
    </source>
</evidence>
<gene>
    <name evidence="1" type="ORF">HXX08_23150</name>
    <name evidence="2" type="ORF">OZ401_004318</name>
</gene>
<name>A0A8T7M9D9_9CHLR</name>
<dbReference type="EMBL" id="CP128400">
    <property type="protein sequence ID" value="WJW68702.1"/>
    <property type="molecule type" value="Genomic_DNA"/>
</dbReference>
<reference evidence="1 3" key="1">
    <citation type="submission" date="2020-06" db="EMBL/GenBank/DDBJ databases">
        <title>Anoxygenic phototrophic Chloroflexota member uses a Type I reaction center.</title>
        <authorList>
            <person name="Tsuji J.M."/>
            <person name="Shaw N.A."/>
            <person name="Nagashima S."/>
            <person name="Venkiteswaran J."/>
            <person name="Schiff S.L."/>
            <person name="Hanada S."/>
            <person name="Tank M."/>
            <person name="Neufeld J.D."/>
        </authorList>
    </citation>
    <scope>NUCLEOTIDE SEQUENCE [LARGE SCALE GENOMIC DNA]</scope>
    <source>
        <strain evidence="1">L227-S17</strain>
    </source>
</reference>
<reference evidence="2" key="2">
    <citation type="journal article" date="2024" name="Nature">
        <title>Anoxygenic phototroph of the Chloroflexota uses a type I reaction centre.</title>
        <authorList>
            <person name="Tsuji J.M."/>
            <person name="Shaw N.A."/>
            <person name="Nagashima S."/>
            <person name="Venkiteswaran J.J."/>
            <person name="Schiff S.L."/>
            <person name="Watanabe T."/>
            <person name="Fukui M."/>
            <person name="Hanada S."/>
            <person name="Tank M."/>
            <person name="Neufeld J.D."/>
        </authorList>
    </citation>
    <scope>NUCLEOTIDE SEQUENCE</scope>
    <source>
        <strain evidence="2">L227-S17</strain>
    </source>
</reference>
<dbReference type="EMBL" id="JACATZ010000003">
    <property type="protein sequence ID" value="NWJ48767.1"/>
    <property type="molecule type" value="Genomic_DNA"/>
</dbReference>
<proteinExistence type="predicted"/>
<evidence type="ECO:0000313" key="1">
    <source>
        <dbReference type="EMBL" id="NWJ48767.1"/>
    </source>
</evidence>
<keyword evidence="4" id="KW-1185">Reference proteome</keyword>